<dbReference type="CDD" id="cd03048">
    <property type="entry name" value="GST_N_Ure2p_like"/>
    <property type="match status" value="1"/>
</dbReference>
<dbReference type="SUPFAM" id="SSF47616">
    <property type="entry name" value="GST C-terminal domain-like"/>
    <property type="match status" value="1"/>
</dbReference>
<dbReference type="Gene3D" id="1.20.1050.130">
    <property type="match status" value="1"/>
</dbReference>
<dbReference type="EMBL" id="MLYV02000602">
    <property type="protein sequence ID" value="PSR81959.1"/>
    <property type="molecule type" value="Genomic_DNA"/>
</dbReference>
<evidence type="ECO:0000256" key="1">
    <source>
        <dbReference type="ARBA" id="ARBA00007409"/>
    </source>
</evidence>
<organism evidence="9 10">
    <name type="scientific">Hermanssonia centrifuga</name>
    <dbReference type="NCBI Taxonomy" id="98765"/>
    <lineage>
        <taxon>Eukaryota</taxon>
        <taxon>Fungi</taxon>
        <taxon>Dikarya</taxon>
        <taxon>Basidiomycota</taxon>
        <taxon>Agaricomycotina</taxon>
        <taxon>Agaricomycetes</taxon>
        <taxon>Polyporales</taxon>
        <taxon>Meruliaceae</taxon>
        <taxon>Hermanssonia</taxon>
    </lineage>
</organism>
<dbReference type="AlphaFoldDB" id="A0A2R6P055"/>
<dbReference type="SUPFAM" id="SSF52833">
    <property type="entry name" value="Thioredoxin-like"/>
    <property type="match status" value="1"/>
</dbReference>
<gene>
    <name evidence="9" type="ORF">PHLCEN_2v6199</name>
</gene>
<dbReference type="InterPro" id="IPR040079">
    <property type="entry name" value="Glutathione_S-Trfase"/>
</dbReference>
<dbReference type="SFLD" id="SFLDG01151">
    <property type="entry name" value="Main.2:_Nu-like"/>
    <property type="match status" value="1"/>
</dbReference>
<dbReference type="Pfam" id="PF00043">
    <property type="entry name" value="GST_C"/>
    <property type="match status" value="1"/>
</dbReference>
<evidence type="ECO:0000313" key="10">
    <source>
        <dbReference type="Proteomes" id="UP000186601"/>
    </source>
</evidence>
<reference evidence="9 10" key="1">
    <citation type="submission" date="2018-02" db="EMBL/GenBank/DDBJ databases">
        <title>Genome sequence of the basidiomycete white-rot fungus Phlebia centrifuga.</title>
        <authorList>
            <person name="Granchi Z."/>
            <person name="Peng M."/>
            <person name="de Vries R.P."/>
            <person name="Hilden K."/>
            <person name="Makela M.R."/>
            <person name="Grigoriev I."/>
            <person name="Riley R."/>
        </authorList>
    </citation>
    <scope>NUCLEOTIDE SEQUENCE [LARGE SCALE GENOMIC DNA]</scope>
    <source>
        <strain evidence="9 10">FBCC195</strain>
    </source>
</reference>
<dbReference type="EC" id="2.5.1.18" evidence="2"/>
<dbReference type="Proteomes" id="UP000186601">
    <property type="component" value="Unassembled WGS sequence"/>
</dbReference>
<dbReference type="FunFam" id="1.20.1050.130:FF:000016">
    <property type="entry name" value="Glutathione S-transferase 1"/>
    <property type="match status" value="1"/>
</dbReference>
<dbReference type="OrthoDB" id="422574at2759"/>
<dbReference type="Pfam" id="PF02798">
    <property type="entry name" value="GST_N"/>
    <property type="match status" value="1"/>
</dbReference>
<comment type="similarity">
    <text evidence="1 6">Belongs to the GST superfamily.</text>
</comment>
<evidence type="ECO:0000256" key="4">
    <source>
        <dbReference type="ARBA" id="ARBA00047960"/>
    </source>
</evidence>
<dbReference type="InterPro" id="IPR010987">
    <property type="entry name" value="Glutathione-S-Trfase_C-like"/>
</dbReference>
<dbReference type="GO" id="GO:0004364">
    <property type="term" value="F:glutathione transferase activity"/>
    <property type="evidence" value="ECO:0007669"/>
    <property type="project" value="UniProtKB-EC"/>
</dbReference>
<evidence type="ECO:0000259" key="8">
    <source>
        <dbReference type="PROSITE" id="PS50405"/>
    </source>
</evidence>
<dbReference type="GO" id="GO:0005737">
    <property type="term" value="C:cytoplasm"/>
    <property type="evidence" value="ECO:0007669"/>
    <property type="project" value="UniProtKB-ARBA"/>
</dbReference>
<comment type="catalytic activity">
    <reaction evidence="4">
        <text>RX + glutathione = an S-substituted glutathione + a halide anion + H(+)</text>
        <dbReference type="Rhea" id="RHEA:16437"/>
        <dbReference type="ChEBI" id="CHEBI:15378"/>
        <dbReference type="ChEBI" id="CHEBI:16042"/>
        <dbReference type="ChEBI" id="CHEBI:17792"/>
        <dbReference type="ChEBI" id="CHEBI:57925"/>
        <dbReference type="ChEBI" id="CHEBI:90779"/>
        <dbReference type="EC" id="2.5.1.18"/>
    </reaction>
</comment>
<evidence type="ECO:0000256" key="3">
    <source>
        <dbReference type="ARBA" id="ARBA00022679"/>
    </source>
</evidence>
<name>A0A2R6P055_9APHY</name>
<dbReference type="PROSITE" id="PS50404">
    <property type="entry name" value="GST_NTER"/>
    <property type="match status" value="1"/>
</dbReference>
<feature type="domain" description="GST N-terminal" evidence="7">
    <location>
        <begin position="43"/>
        <end position="127"/>
    </location>
</feature>
<dbReference type="InterPro" id="IPR036282">
    <property type="entry name" value="Glutathione-S-Trfase_C_sf"/>
</dbReference>
<dbReference type="SFLD" id="SFLDG00358">
    <property type="entry name" value="Main_(cytGST)"/>
    <property type="match status" value="1"/>
</dbReference>
<keyword evidence="10" id="KW-1185">Reference proteome</keyword>
<comment type="function">
    <text evidence="5">Involved in the oxidative stress response and detoxification.</text>
</comment>
<dbReference type="PROSITE" id="PS50405">
    <property type="entry name" value="GST_CTER"/>
    <property type="match status" value="1"/>
</dbReference>
<dbReference type="InterPro" id="IPR004046">
    <property type="entry name" value="GST_C"/>
</dbReference>
<protein>
    <recommendedName>
        <fullName evidence="2">glutathione transferase</fullName>
        <ecNumber evidence="2">2.5.1.18</ecNumber>
    </recommendedName>
</protein>
<dbReference type="STRING" id="98765.A0A2R6P055"/>
<dbReference type="PANTHER" id="PTHR44051">
    <property type="entry name" value="GLUTATHIONE S-TRANSFERASE-RELATED"/>
    <property type="match status" value="1"/>
</dbReference>
<evidence type="ECO:0000259" key="7">
    <source>
        <dbReference type="PROSITE" id="PS50404"/>
    </source>
</evidence>
<dbReference type="GO" id="GO:0005634">
    <property type="term" value="C:nucleus"/>
    <property type="evidence" value="ECO:0007669"/>
    <property type="project" value="UniProtKB-ARBA"/>
</dbReference>
<dbReference type="InterPro" id="IPR036249">
    <property type="entry name" value="Thioredoxin-like_sf"/>
</dbReference>
<dbReference type="InterPro" id="IPR004045">
    <property type="entry name" value="Glutathione_S-Trfase_N"/>
</dbReference>
<evidence type="ECO:0000256" key="2">
    <source>
        <dbReference type="ARBA" id="ARBA00012452"/>
    </source>
</evidence>
<accession>A0A2R6P055</accession>
<dbReference type="PANTHER" id="PTHR44051:SF3">
    <property type="entry name" value="TRANSCRIPTIONAL REGULATOR URE2"/>
    <property type="match status" value="1"/>
</dbReference>
<feature type="domain" description="GST C-terminal" evidence="8">
    <location>
        <begin position="133"/>
        <end position="257"/>
    </location>
</feature>
<keyword evidence="3" id="KW-0808">Transferase</keyword>
<sequence length="257" mass="29475">MGPAADFLEKLGWISRPPSDSRFSHPCNVRCQTITAKLLSLRADQCLGINCDVEVTRKVAVVLEELGLTYETIYLDFKSGEQKASDFTKYNPNGRIPVLIDHKNNDFVLWESDAILLYLVGKYDPEHKVSVTADEQKYQIIQWLFFQASGQGPYFGQAFWFRFQHSEKIPSAIERYQKETIRVLGVLESVLSKDEWLVGGKCTIADLSFIQWNDIVDRALEGYENFNFEKDFPAVFAWHAKMKARDAFKTIAAVWVV</sequence>
<dbReference type="SFLD" id="SFLDS00019">
    <property type="entry name" value="Glutathione_Transferase_(cytos"/>
    <property type="match status" value="1"/>
</dbReference>
<evidence type="ECO:0000256" key="6">
    <source>
        <dbReference type="RuleBase" id="RU003494"/>
    </source>
</evidence>
<comment type="caution">
    <text evidence="9">The sequence shown here is derived from an EMBL/GenBank/DDBJ whole genome shotgun (WGS) entry which is preliminary data.</text>
</comment>
<proteinExistence type="inferred from homology"/>
<evidence type="ECO:0000256" key="5">
    <source>
        <dbReference type="ARBA" id="ARBA00060024"/>
    </source>
</evidence>
<evidence type="ECO:0000313" key="9">
    <source>
        <dbReference type="EMBL" id="PSR81959.1"/>
    </source>
</evidence>